<accession>A0A497ZRQ6</accession>
<dbReference type="RefSeq" id="WP_010440219.1">
    <property type="nucleotide sequence ID" value="NZ_AEYW01000006.1"/>
</dbReference>
<dbReference type="EMBL" id="RCCT01000001">
    <property type="protein sequence ID" value="RLK10657.1"/>
    <property type="molecule type" value="Genomic_DNA"/>
</dbReference>
<keyword evidence="2" id="KW-1185">Reference proteome</keyword>
<comment type="caution">
    <text evidence="1">The sequence shown here is derived from an EMBL/GenBank/DDBJ whole genome shotgun (WGS) entry which is preliminary data.</text>
</comment>
<evidence type="ECO:0000313" key="2">
    <source>
        <dbReference type="Proteomes" id="UP000271700"/>
    </source>
</evidence>
<name>A0A497ZRQ6_9RHOB</name>
<dbReference type="AlphaFoldDB" id="A0A497ZRQ6"/>
<dbReference type="Proteomes" id="UP000271700">
    <property type="component" value="Unassembled WGS sequence"/>
</dbReference>
<dbReference type="STRING" id="981384.GCA_000192475_03306"/>
<protein>
    <recommendedName>
        <fullName evidence="3">Gamma-glutamyl kinase</fullName>
    </recommendedName>
</protein>
<reference evidence="1 2" key="1">
    <citation type="submission" date="2018-10" db="EMBL/GenBank/DDBJ databases">
        <title>Genomic Encyclopedia of Archaeal and Bacterial Type Strains, Phase II (KMG-II): from individual species to whole genera.</title>
        <authorList>
            <person name="Goeker M."/>
        </authorList>
    </citation>
    <scope>NUCLEOTIDE SEQUENCE [LARGE SCALE GENOMIC DNA]</scope>
    <source>
        <strain evidence="1 2">DSM 29317</strain>
    </source>
</reference>
<dbReference type="OrthoDB" id="7687351at2"/>
<dbReference type="InterPro" id="IPR027417">
    <property type="entry name" value="P-loop_NTPase"/>
</dbReference>
<gene>
    <name evidence="1" type="ORF">CLV75_0635</name>
</gene>
<dbReference type="SUPFAM" id="SSF52540">
    <property type="entry name" value="P-loop containing nucleoside triphosphate hydrolases"/>
    <property type="match status" value="1"/>
</dbReference>
<sequence length="197" mass="22988">MLVFYEERLALLSVPKTGSTAYQSALKDRADIVVSGPTELKHANMRRFDRFYQTMFKKLFDTEMEVMAVVREPIDWLGSWYRYRTRQELRNHPHSTHGLDFEAFVVAHMQKSPPACADVGRQSEFLMPRSNGVRVSHVFKYENQSKILDFLRNRLNCDIQLPQENVSPKLKLELSKDTDQQFRSLFAAEFALHQSAE</sequence>
<organism evidence="1 2">
    <name type="scientific">Ruegeria conchae</name>
    <dbReference type="NCBI Taxonomy" id="981384"/>
    <lineage>
        <taxon>Bacteria</taxon>
        <taxon>Pseudomonadati</taxon>
        <taxon>Pseudomonadota</taxon>
        <taxon>Alphaproteobacteria</taxon>
        <taxon>Rhodobacterales</taxon>
        <taxon>Roseobacteraceae</taxon>
        <taxon>Ruegeria</taxon>
    </lineage>
</organism>
<proteinExistence type="predicted"/>
<dbReference type="Gene3D" id="3.40.50.300">
    <property type="entry name" value="P-loop containing nucleotide triphosphate hydrolases"/>
    <property type="match status" value="1"/>
</dbReference>
<evidence type="ECO:0000313" key="1">
    <source>
        <dbReference type="EMBL" id="RLK10657.1"/>
    </source>
</evidence>
<evidence type="ECO:0008006" key="3">
    <source>
        <dbReference type="Google" id="ProtNLM"/>
    </source>
</evidence>